<dbReference type="InterPro" id="IPR038636">
    <property type="entry name" value="Wzi_sf"/>
</dbReference>
<feature type="signal peptide" evidence="1">
    <location>
        <begin position="1"/>
        <end position="18"/>
    </location>
</feature>
<dbReference type="InterPro" id="IPR026950">
    <property type="entry name" value="Caps_assemb_Wzi"/>
</dbReference>
<name>K1KT07_CECL9</name>
<sequence>MKKLLSIVLFLSAFPVFSQMVPAGFPVLEEALRRKELLGELQMGTAMMHRPLQLPWSESFIFPDSWNPFYLGQTFSVDLEDSISKNNYFGVLPMRNFFRFSPERPYGQAPGMLRPAVGAQNLLSGGVEFRWKMLHAFVQPEWYVAENRNFDGFPLSFPARVNSLRQSLWNRGDMPEVFSQGPSSAFHWGNSKLALQWGAFEWAVSSQQLWWGPGQFNALMFSHAGQSFPHISFNTWKPAKTFLGDFSGQILIGRLEDLEKQPSQINELNANFRPGLPQNDWRYLNALMLTYQPKWLSQLTIGFTRSFQQYESRRPRTFNGWLPVLEPFQKRRVFDEDNIRFSDDREIDQQATVFARYVIPKAQMELYFEFGKRDHNLDWREFILNPEHARAYLMGFQKLFATADPGKVWQLRGEMLQGSNSINRLTRYGGNVVSGWHTHGRLNGFRHQGQLLGLGRGIGTNVQTLEFSRVHGLDKWGFLLERVENHQDFFWAAFEEQEGAQPWMDLSGAFLWTKVMGPLLLDVRLQGIWGYNYQWKGNLPQKAYIPNRLDFLTQAHLYYLF</sequence>
<feature type="chain" id="PRO_5003846891" description="Capsule assembly protein Wzi" evidence="1">
    <location>
        <begin position="19"/>
        <end position="561"/>
    </location>
</feature>
<keyword evidence="3" id="KW-1185">Reference proteome</keyword>
<keyword evidence="1" id="KW-0732">Signal</keyword>
<organism evidence="2 3">
    <name type="scientific">Cecembia lonarensis (strain CCUG 58316 / KCTC 22772 / LW9)</name>
    <dbReference type="NCBI Taxonomy" id="1225176"/>
    <lineage>
        <taxon>Bacteria</taxon>
        <taxon>Pseudomonadati</taxon>
        <taxon>Bacteroidota</taxon>
        <taxon>Cytophagia</taxon>
        <taxon>Cytophagales</taxon>
        <taxon>Cyclobacteriaceae</taxon>
        <taxon>Cecembia</taxon>
    </lineage>
</organism>
<dbReference type="PATRIC" id="fig|1225176.3.peg.4404"/>
<dbReference type="Proteomes" id="UP000004478">
    <property type="component" value="Unassembled WGS sequence"/>
</dbReference>
<evidence type="ECO:0000256" key="1">
    <source>
        <dbReference type="SAM" id="SignalP"/>
    </source>
</evidence>
<gene>
    <name evidence="2" type="ORF">B879_04128</name>
</gene>
<accession>K1KT07</accession>
<reference evidence="2 3" key="1">
    <citation type="journal article" date="2012" name="J. Bacteriol.">
        <title>Draft Genome Sequence of Cecembia lonarensis Strain LW9T, Isolated from Lonar Lake, a Haloalkaline Lake in India.</title>
        <authorList>
            <person name="Shivaji S."/>
            <person name="Ara S."/>
            <person name="Singh A."/>
            <person name="Pinnaka A.K."/>
        </authorList>
    </citation>
    <scope>NUCLEOTIDE SEQUENCE [LARGE SCALE GENOMIC DNA]</scope>
    <source>
        <strain evidence="2 3">LW9</strain>
    </source>
</reference>
<dbReference type="Pfam" id="PF14052">
    <property type="entry name" value="Caps_assemb_Wzi"/>
    <property type="match status" value="1"/>
</dbReference>
<proteinExistence type="predicted"/>
<dbReference type="AlphaFoldDB" id="K1KT07"/>
<dbReference type="RefSeq" id="WP_009187144.1">
    <property type="nucleotide sequence ID" value="NZ_AMGM01000162.1"/>
</dbReference>
<comment type="caution">
    <text evidence="2">The sequence shown here is derived from an EMBL/GenBank/DDBJ whole genome shotgun (WGS) entry which is preliminary data.</text>
</comment>
<dbReference type="EMBL" id="AMGM01000162">
    <property type="protein sequence ID" value="EKB47275.1"/>
    <property type="molecule type" value="Genomic_DNA"/>
</dbReference>
<evidence type="ECO:0000313" key="2">
    <source>
        <dbReference type="EMBL" id="EKB47275.1"/>
    </source>
</evidence>
<protein>
    <recommendedName>
        <fullName evidence="4">Capsule assembly protein Wzi</fullName>
    </recommendedName>
</protein>
<evidence type="ECO:0008006" key="4">
    <source>
        <dbReference type="Google" id="ProtNLM"/>
    </source>
</evidence>
<evidence type="ECO:0000313" key="3">
    <source>
        <dbReference type="Proteomes" id="UP000004478"/>
    </source>
</evidence>
<dbReference type="OrthoDB" id="1293009at2"/>
<dbReference type="Gene3D" id="2.40.160.130">
    <property type="entry name" value="Capsule assembly protein Wzi"/>
    <property type="match status" value="1"/>
</dbReference>